<name>A0A1G9R7J4_9BACT</name>
<proteinExistence type="predicted"/>
<reference evidence="1 2" key="1">
    <citation type="submission" date="2016-10" db="EMBL/GenBank/DDBJ databases">
        <authorList>
            <person name="de Groot N.N."/>
        </authorList>
    </citation>
    <scope>NUCLEOTIDE SEQUENCE [LARGE SCALE GENOMIC DNA]</scope>
    <source>
        <strain evidence="1 2">DSM 17813</strain>
    </source>
</reference>
<dbReference type="AlphaFoldDB" id="A0A1G9R7J4"/>
<dbReference type="Proteomes" id="UP000182146">
    <property type="component" value="Unassembled WGS sequence"/>
</dbReference>
<accession>A0A1G9R7J4</accession>
<sequence>MEGNPGYEILKSLKALHAETFPKICGNCGAVFQSTEDYVRKTRRLFGGGRLKPLADNDLSFVQLYRNCRCGSTLVAHYWDRRDDSEPGRRRREKFQRVLDQLVARGWDRNIARDEVRNFLLGEKSSLLEIFLARLHN</sequence>
<dbReference type="EMBL" id="FNGU01000004">
    <property type="protein sequence ID" value="SDM19100.1"/>
    <property type="molecule type" value="Genomic_DNA"/>
</dbReference>
<organism evidence="1 2">
    <name type="scientific">Geoalkalibacter ferrihydriticus</name>
    <dbReference type="NCBI Taxonomy" id="392333"/>
    <lineage>
        <taxon>Bacteria</taxon>
        <taxon>Pseudomonadati</taxon>
        <taxon>Thermodesulfobacteriota</taxon>
        <taxon>Desulfuromonadia</taxon>
        <taxon>Desulfuromonadales</taxon>
        <taxon>Geoalkalibacteraceae</taxon>
        <taxon>Geoalkalibacter</taxon>
    </lineage>
</organism>
<protein>
    <submittedName>
        <fullName evidence="1">Uncharacterized protein</fullName>
    </submittedName>
</protein>
<evidence type="ECO:0000313" key="2">
    <source>
        <dbReference type="Proteomes" id="UP000182146"/>
    </source>
</evidence>
<gene>
    <name evidence="1" type="ORF">SAMN05660860_02050</name>
</gene>
<evidence type="ECO:0000313" key="1">
    <source>
        <dbReference type="EMBL" id="SDM19100.1"/>
    </source>
</evidence>